<protein>
    <recommendedName>
        <fullName evidence="2">Endoribonuclease Nob1</fullName>
    </recommendedName>
</protein>
<dbReference type="GO" id="GO:0030688">
    <property type="term" value="C:preribosome, small subunit precursor"/>
    <property type="evidence" value="ECO:0007669"/>
    <property type="project" value="TreeGrafter"/>
</dbReference>
<comment type="similarity">
    <text evidence="1">Belongs to the NOB1 family.</text>
</comment>
<evidence type="ECO:0000256" key="5">
    <source>
        <dbReference type="ARBA" id="ARBA00022723"/>
    </source>
</evidence>
<comment type="function">
    <text evidence="7">Toxic component of a type II toxin-antitoxin (TA) system. Processes pre-16S-rRNA at its 3' end (the D-site) to yield the mature 3' end.</text>
</comment>
<dbReference type="Gene3D" id="3.40.50.1010">
    <property type="entry name" value="5'-nuclease"/>
    <property type="match status" value="1"/>
</dbReference>
<dbReference type="InterPro" id="IPR029060">
    <property type="entry name" value="PIN-like_dom_sf"/>
</dbReference>
<evidence type="ECO:0000256" key="6">
    <source>
        <dbReference type="ARBA" id="ARBA00022801"/>
    </source>
</evidence>
<gene>
    <name evidence="9" type="ORF">NSIN_100030</name>
</gene>
<dbReference type="FunFam" id="3.40.50.1010:FF:000020">
    <property type="entry name" value="20S-pre-rRNA D-site endonuclease NOB1"/>
    <property type="match status" value="1"/>
</dbReference>
<evidence type="ECO:0000313" key="10">
    <source>
        <dbReference type="Proteomes" id="UP000232412"/>
    </source>
</evidence>
<proteinExistence type="inferred from homology"/>
<dbReference type="GO" id="GO:0004521">
    <property type="term" value="F:RNA endonuclease activity"/>
    <property type="evidence" value="ECO:0007669"/>
    <property type="project" value="TreeGrafter"/>
</dbReference>
<sequence length="172" mass="19175">MVSRVLDATSFYAGVPFSSQEQNFTTPRVFEEIKHIKKNHDAVQALIDLGRLKIIEPEKKFTELVLEKASQTGDLPKLSKGDISVLALCIQLDVELVTDDYTVSNVAKHLNLKVIPIMTKGISKVLESIYYCPACNKVSKKILECPICGSKLKRKSSKRKSITDPISKRAIV</sequence>
<evidence type="ECO:0000256" key="7">
    <source>
        <dbReference type="ARBA" id="ARBA00045770"/>
    </source>
</evidence>
<keyword evidence="4" id="KW-0540">Nuclease</keyword>
<dbReference type="AlphaFoldDB" id="A0A2H1EF21"/>
<dbReference type="GO" id="GO:0046872">
    <property type="term" value="F:metal ion binding"/>
    <property type="evidence" value="ECO:0007669"/>
    <property type="project" value="UniProtKB-KW"/>
</dbReference>
<dbReference type="OrthoDB" id="27944at2157"/>
<dbReference type="GO" id="GO:0030490">
    <property type="term" value="P:maturation of SSU-rRNA"/>
    <property type="evidence" value="ECO:0007669"/>
    <property type="project" value="TreeGrafter"/>
</dbReference>
<keyword evidence="6" id="KW-0378">Hydrolase</keyword>
<dbReference type="SUPFAM" id="SSF88723">
    <property type="entry name" value="PIN domain-like"/>
    <property type="match status" value="1"/>
</dbReference>
<dbReference type="InterPro" id="IPR033411">
    <property type="entry name" value="Ribonuclease_PIN"/>
</dbReference>
<dbReference type="SMART" id="SM00670">
    <property type="entry name" value="PINc"/>
    <property type="match status" value="1"/>
</dbReference>
<keyword evidence="5" id="KW-0479">Metal-binding</keyword>
<evidence type="ECO:0000256" key="3">
    <source>
        <dbReference type="ARBA" id="ARBA00022649"/>
    </source>
</evidence>
<reference evidence="10" key="1">
    <citation type="submission" date="2016-12" db="EMBL/GenBank/DDBJ databases">
        <authorList>
            <person name="Herbold C."/>
        </authorList>
    </citation>
    <scope>NUCLEOTIDE SEQUENCE [LARGE SCALE GENOMIC DNA]</scope>
</reference>
<dbReference type="RefSeq" id="WP_101009050.1">
    <property type="nucleotide sequence ID" value="NZ_FRFC01000002.1"/>
</dbReference>
<dbReference type="InterPro" id="IPR039907">
    <property type="entry name" value="NOB1"/>
</dbReference>
<name>A0A2H1EF21_9ARCH</name>
<dbReference type="InterPro" id="IPR002716">
    <property type="entry name" value="PIN_dom"/>
</dbReference>
<keyword evidence="10" id="KW-1185">Reference proteome</keyword>
<evidence type="ECO:0000256" key="2">
    <source>
        <dbReference type="ARBA" id="ARBA00021078"/>
    </source>
</evidence>
<evidence type="ECO:0000259" key="8">
    <source>
        <dbReference type="SMART" id="SM00670"/>
    </source>
</evidence>
<dbReference type="EMBL" id="FRFC01000002">
    <property type="protein sequence ID" value="SHO43197.1"/>
    <property type="molecule type" value="Genomic_DNA"/>
</dbReference>
<evidence type="ECO:0000313" key="9">
    <source>
        <dbReference type="EMBL" id="SHO43197.1"/>
    </source>
</evidence>
<evidence type="ECO:0000256" key="1">
    <source>
        <dbReference type="ARBA" id="ARBA00005858"/>
    </source>
</evidence>
<keyword evidence="3" id="KW-1277">Toxin-antitoxin system</keyword>
<accession>A0A2H1EF21</accession>
<dbReference type="CDD" id="cd09876">
    <property type="entry name" value="PIN_Nob1-like"/>
    <property type="match status" value="1"/>
</dbReference>
<evidence type="ECO:0000256" key="4">
    <source>
        <dbReference type="ARBA" id="ARBA00022722"/>
    </source>
</evidence>
<dbReference type="Pfam" id="PF17146">
    <property type="entry name" value="PIN_6"/>
    <property type="match status" value="1"/>
</dbReference>
<organism evidence="9 10">
    <name type="scientific">Nitrosotalea sinensis</name>
    <dbReference type="NCBI Taxonomy" id="1499975"/>
    <lineage>
        <taxon>Archaea</taxon>
        <taxon>Nitrososphaerota</taxon>
        <taxon>Nitrososphaeria</taxon>
        <taxon>Nitrosotaleales</taxon>
        <taxon>Nitrosotaleaceae</taxon>
        <taxon>Nitrosotalea</taxon>
    </lineage>
</organism>
<feature type="domain" description="PIN" evidence="8">
    <location>
        <begin position="2"/>
        <end position="105"/>
    </location>
</feature>
<dbReference type="Proteomes" id="UP000232412">
    <property type="component" value="Unassembled WGS sequence"/>
</dbReference>
<dbReference type="PANTHER" id="PTHR12814">
    <property type="entry name" value="RNA-BINDING PROTEIN NOB1"/>
    <property type="match status" value="1"/>
</dbReference>
<dbReference type="GO" id="GO:0016787">
    <property type="term" value="F:hydrolase activity"/>
    <property type="evidence" value="ECO:0007669"/>
    <property type="project" value="UniProtKB-KW"/>
</dbReference>
<dbReference type="GO" id="GO:0005737">
    <property type="term" value="C:cytoplasm"/>
    <property type="evidence" value="ECO:0007669"/>
    <property type="project" value="UniProtKB-ARBA"/>
</dbReference>
<dbReference type="PANTHER" id="PTHR12814:SF2">
    <property type="entry name" value="RNA-BINDING PROTEIN NOB1"/>
    <property type="match status" value="1"/>
</dbReference>